<name>A0AAV4V6H3_CAEEX</name>
<protein>
    <submittedName>
        <fullName evidence="2">Uncharacterized protein</fullName>
    </submittedName>
</protein>
<dbReference type="Proteomes" id="UP001054945">
    <property type="component" value="Unassembled WGS sequence"/>
</dbReference>
<keyword evidence="3" id="KW-1185">Reference proteome</keyword>
<dbReference type="EMBL" id="BPLR01014031">
    <property type="protein sequence ID" value="GIY65822.1"/>
    <property type="molecule type" value="Genomic_DNA"/>
</dbReference>
<keyword evidence="1" id="KW-0472">Membrane</keyword>
<sequence length="112" mass="12328">DCLSDSDKSGSLKGAHGNFLGAQWRCQAQTQQYFLAGALPAYEQLQKSCSVNGIRAMIFFLIVCSAVSALRASDLYFSFLPCPEVYDRTNLQVFIAPTLQFLPSDINVKPTI</sequence>
<keyword evidence="1" id="KW-0812">Transmembrane</keyword>
<accession>A0AAV4V6H3</accession>
<gene>
    <name evidence="2" type="ORF">CEXT_797941</name>
</gene>
<evidence type="ECO:0000313" key="3">
    <source>
        <dbReference type="Proteomes" id="UP001054945"/>
    </source>
</evidence>
<feature type="non-terminal residue" evidence="2">
    <location>
        <position position="1"/>
    </location>
</feature>
<evidence type="ECO:0000313" key="2">
    <source>
        <dbReference type="EMBL" id="GIY65822.1"/>
    </source>
</evidence>
<organism evidence="2 3">
    <name type="scientific">Caerostris extrusa</name>
    <name type="common">Bark spider</name>
    <name type="synonym">Caerostris bankana</name>
    <dbReference type="NCBI Taxonomy" id="172846"/>
    <lineage>
        <taxon>Eukaryota</taxon>
        <taxon>Metazoa</taxon>
        <taxon>Ecdysozoa</taxon>
        <taxon>Arthropoda</taxon>
        <taxon>Chelicerata</taxon>
        <taxon>Arachnida</taxon>
        <taxon>Araneae</taxon>
        <taxon>Araneomorphae</taxon>
        <taxon>Entelegynae</taxon>
        <taxon>Araneoidea</taxon>
        <taxon>Araneidae</taxon>
        <taxon>Caerostris</taxon>
    </lineage>
</organism>
<keyword evidence="1" id="KW-1133">Transmembrane helix</keyword>
<proteinExistence type="predicted"/>
<feature type="transmembrane region" description="Helical" evidence="1">
    <location>
        <begin position="53"/>
        <end position="70"/>
    </location>
</feature>
<reference evidence="2 3" key="1">
    <citation type="submission" date="2021-06" db="EMBL/GenBank/DDBJ databases">
        <title>Caerostris extrusa draft genome.</title>
        <authorList>
            <person name="Kono N."/>
            <person name="Arakawa K."/>
        </authorList>
    </citation>
    <scope>NUCLEOTIDE SEQUENCE [LARGE SCALE GENOMIC DNA]</scope>
</reference>
<evidence type="ECO:0000256" key="1">
    <source>
        <dbReference type="SAM" id="Phobius"/>
    </source>
</evidence>
<dbReference type="AlphaFoldDB" id="A0AAV4V6H3"/>
<comment type="caution">
    <text evidence="2">The sequence shown here is derived from an EMBL/GenBank/DDBJ whole genome shotgun (WGS) entry which is preliminary data.</text>
</comment>